<evidence type="ECO:0000313" key="3">
    <source>
        <dbReference type="Proteomes" id="UP000224563"/>
    </source>
</evidence>
<dbReference type="Proteomes" id="UP000224563">
    <property type="component" value="Unassembled WGS sequence"/>
</dbReference>
<proteinExistence type="predicted"/>
<name>A0A2G3E2K5_9FIRM</name>
<dbReference type="RefSeq" id="WP_099386321.1">
    <property type="nucleotide sequence ID" value="NZ_JANSWH010000096.1"/>
</dbReference>
<evidence type="ECO:0000256" key="1">
    <source>
        <dbReference type="SAM" id="Phobius"/>
    </source>
</evidence>
<reference evidence="2 3" key="1">
    <citation type="submission" date="2017-10" db="EMBL/GenBank/DDBJ databases">
        <title>Resolving the taxonomy of Roseburia spp., Eubacterium rectale and Agathobacter spp. through phylogenomic analysis.</title>
        <authorList>
            <person name="Sheridan P.O."/>
            <person name="Walker A.W."/>
            <person name="Duncan S.H."/>
            <person name="Scott K.P."/>
            <person name="Toole P.W.O."/>
            <person name="Luis P."/>
            <person name="Flint H.J."/>
        </authorList>
    </citation>
    <scope>NUCLEOTIDE SEQUENCE [LARGE SCALE GENOMIC DNA]</scope>
    <source>
        <strain evidence="2 3">JK623</strain>
    </source>
</reference>
<feature type="transmembrane region" description="Helical" evidence="1">
    <location>
        <begin position="6"/>
        <end position="27"/>
    </location>
</feature>
<dbReference type="AlphaFoldDB" id="A0A2G3E2K5"/>
<dbReference type="EMBL" id="PDYG01000057">
    <property type="protein sequence ID" value="PHU37385.1"/>
    <property type="molecule type" value="Genomic_DNA"/>
</dbReference>
<protein>
    <submittedName>
        <fullName evidence="2">Uncharacterized protein</fullName>
    </submittedName>
</protein>
<sequence>MGGRKTQMISVAVVACLAILISAIIIVKNQKDVQVSSSDSKYCQITSDQVEQLTADMSREEVLNALGETKDIGSGRYIYVYEVDQKYLLKIGFDGDDANLNLDGDALLEQLEEL</sequence>
<dbReference type="PROSITE" id="PS51257">
    <property type="entry name" value="PROKAR_LIPOPROTEIN"/>
    <property type="match status" value="1"/>
</dbReference>
<comment type="caution">
    <text evidence="2">The sequence shown here is derived from an EMBL/GenBank/DDBJ whole genome shotgun (WGS) entry which is preliminary data.</text>
</comment>
<keyword evidence="1" id="KW-1133">Transmembrane helix</keyword>
<organism evidence="2 3">
    <name type="scientific">Agathobacter ruminis</name>
    <dbReference type="NCBI Taxonomy" id="1712665"/>
    <lineage>
        <taxon>Bacteria</taxon>
        <taxon>Bacillati</taxon>
        <taxon>Bacillota</taxon>
        <taxon>Clostridia</taxon>
        <taxon>Lachnospirales</taxon>
        <taxon>Lachnospiraceae</taxon>
        <taxon>Agathobacter</taxon>
    </lineage>
</organism>
<keyword evidence="3" id="KW-1185">Reference proteome</keyword>
<keyword evidence="1" id="KW-0472">Membrane</keyword>
<gene>
    <name evidence="2" type="ORF">CSX02_08265</name>
</gene>
<keyword evidence="1" id="KW-0812">Transmembrane</keyword>
<accession>A0A2G3E2K5</accession>
<reference evidence="2 3" key="2">
    <citation type="submission" date="2017-10" db="EMBL/GenBank/DDBJ databases">
        <authorList>
            <person name="Banno H."/>
            <person name="Chua N.-H."/>
        </authorList>
    </citation>
    <scope>NUCLEOTIDE SEQUENCE [LARGE SCALE GENOMIC DNA]</scope>
    <source>
        <strain evidence="2 3">JK623</strain>
    </source>
</reference>
<evidence type="ECO:0000313" key="2">
    <source>
        <dbReference type="EMBL" id="PHU37385.1"/>
    </source>
</evidence>